<organism evidence="2 3">
    <name type="scientific">Rhizobium quercicola</name>
    <dbReference type="NCBI Taxonomy" id="2901226"/>
    <lineage>
        <taxon>Bacteria</taxon>
        <taxon>Pseudomonadati</taxon>
        <taxon>Pseudomonadota</taxon>
        <taxon>Alphaproteobacteria</taxon>
        <taxon>Hyphomicrobiales</taxon>
        <taxon>Rhizobiaceae</taxon>
        <taxon>Rhizobium/Agrobacterium group</taxon>
        <taxon>Rhizobium</taxon>
    </lineage>
</organism>
<evidence type="ECO:0000313" key="2">
    <source>
        <dbReference type="EMBL" id="MCD7109702.1"/>
    </source>
</evidence>
<dbReference type="Pfam" id="PF22262">
    <property type="entry name" value="DUF6950"/>
    <property type="match status" value="1"/>
</dbReference>
<gene>
    <name evidence="2" type="ORF">LRX75_11705</name>
</gene>
<protein>
    <recommendedName>
        <fullName evidence="1">DUF6950 domain-containing protein</fullName>
    </recommendedName>
</protein>
<sequence length="138" mass="14749">MTLLTEYAALPHRWVWGGMGGHDCTTFCARWIEIATGKDPISGFIGTYSTREEANAIIASLGGIERMIDDGLARVGIDRTESPQPGDIGLISAPVGFDVAGITQKQIPAIRFGPLWLAMSARGPVAKQATHSAAWRIA</sequence>
<reference evidence="2" key="1">
    <citation type="submission" date="2021-12" db="EMBL/GenBank/DDBJ databases">
        <authorList>
            <person name="Li Y."/>
        </authorList>
    </citation>
    <scope>NUCLEOTIDE SEQUENCE</scope>
    <source>
        <strain evidence="2">DKSPLA3</strain>
    </source>
</reference>
<feature type="domain" description="DUF6950" evidence="1">
    <location>
        <begin position="6"/>
        <end position="106"/>
    </location>
</feature>
<dbReference type="InterPro" id="IPR053802">
    <property type="entry name" value="DUF6950"/>
</dbReference>
<dbReference type="EMBL" id="JAJOZR010000007">
    <property type="protein sequence ID" value="MCD7109702.1"/>
    <property type="molecule type" value="Genomic_DNA"/>
</dbReference>
<evidence type="ECO:0000259" key="1">
    <source>
        <dbReference type="Pfam" id="PF22262"/>
    </source>
</evidence>
<dbReference type="AlphaFoldDB" id="A0A9X1NRK5"/>
<dbReference type="Proteomes" id="UP001139089">
    <property type="component" value="Unassembled WGS sequence"/>
</dbReference>
<keyword evidence="3" id="KW-1185">Reference proteome</keyword>
<name>A0A9X1NRK5_9HYPH</name>
<comment type="caution">
    <text evidence="2">The sequence shown here is derived from an EMBL/GenBank/DDBJ whole genome shotgun (WGS) entry which is preliminary data.</text>
</comment>
<accession>A0A9X1NRK5</accession>
<proteinExistence type="predicted"/>
<evidence type="ECO:0000313" key="3">
    <source>
        <dbReference type="Proteomes" id="UP001139089"/>
    </source>
</evidence>
<dbReference type="RefSeq" id="WP_231814566.1">
    <property type="nucleotide sequence ID" value="NZ_JAJOZR010000007.1"/>
</dbReference>